<evidence type="ECO:0008006" key="5">
    <source>
        <dbReference type="Google" id="ProtNLM"/>
    </source>
</evidence>
<dbReference type="EMBL" id="AZHB01000002">
    <property type="protein sequence ID" value="OAA72114.1"/>
    <property type="molecule type" value="Genomic_DNA"/>
</dbReference>
<comment type="caution">
    <text evidence="3">The sequence shown here is derived from an EMBL/GenBank/DDBJ whole genome shotgun (WGS) entry which is preliminary data.</text>
</comment>
<feature type="region of interest" description="Disordered" evidence="1">
    <location>
        <begin position="55"/>
        <end position="164"/>
    </location>
</feature>
<protein>
    <recommendedName>
        <fullName evidence="5">Mucin-5AC</fullName>
    </recommendedName>
</protein>
<sequence length="601" mass="63958">MKYHPASGGFWAFLAIACFAVLSNCLHLGDQVLVLRPSYRSRVLDRSMLLLAASAPDDENDSPAAYDFGNPDDSTAPTAAYPLPTSTADIDDEPSYNPYPAPTSHSLTATTKPRSPGISNGSEIESTSTAVTQEPSTGEALSSNTTTLFDSSADPASQTDAHGDETVTVTVTNFVSSEPTSTGAAITSPPSSSHASFNASTSSTVSDSYVSVITITSLQTITLSIDRTFSNAEQTSSLSGSQVNTTSTVKTTSSQTSTSAGPVTSSAASIITITRTEAHAGMSKTTGDATDPVTSKEIATSTIEWPTPISRIPPFSASFNLSSVTGPALNSDASGAVTSLQSISPSGTTHTVSENITVTLTDRPGTRSWEADTTRTEVPTNTRSINATSVASGTQSTGTMSPLSDLPSSLNSTTSTANSTVSETPVVSVSTHFVTITVYPTPPETTASTHETSVTLHSSSTTTLTVTPYPWSNASSSAFPTTGGFSTRLEHQSFNGFCNLQRDWNGSEYHHLGFDRWHSANICQYYLRAHPNWFKICVCDQPKHCNFVQFCWHQLECNGDSDSDISRPINLRNHGLAYLIRRRRLDFGLSFAFWEENAWQP</sequence>
<proteinExistence type="predicted"/>
<feature type="compositionally biased region" description="Low complexity" evidence="1">
    <location>
        <begin position="241"/>
        <end position="259"/>
    </location>
</feature>
<accession>A0A162LKY4</accession>
<organism evidence="3 4">
    <name type="scientific">Cordyceps fumosorosea (strain ARSEF 2679)</name>
    <name type="common">Isaria fumosorosea</name>
    <dbReference type="NCBI Taxonomy" id="1081104"/>
    <lineage>
        <taxon>Eukaryota</taxon>
        <taxon>Fungi</taxon>
        <taxon>Dikarya</taxon>
        <taxon>Ascomycota</taxon>
        <taxon>Pezizomycotina</taxon>
        <taxon>Sordariomycetes</taxon>
        <taxon>Hypocreomycetidae</taxon>
        <taxon>Hypocreales</taxon>
        <taxon>Cordycipitaceae</taxon>
        <taxon>Cordyceps</taxon>
    </lineage>
</organism>
<evidence type="ECO:0000313" key="3">
    <source>
        <dbReference type="EMBL" id="OAA72114.1"/>
    </source>
</evidence>
<feature type="chain" id="PRO_5007837016" description="Mucin-5AC" evidence="2">
    <location>
        <begin position="26"/>
        <end position="601"/>
    </location>
</feature>
<dbReference type="OrthoDB" id="4870137at2759"/>
<feature type="region of interest" description="Disordered" evidence="1">
    <location>
        <begin position="232"/>
        <end position="265"/>
    </location>
</feature>
<dbReference type="GeneID" id="30017479"/>
<feature type="compositionally biased region" description="Low complexity" evidence="1">
    <location>
        <begin position="399"/>
        <end position="423"/>
    </location>
</feature>
<feature type="compositionally biased region" description="Polar residues" evidence="1">
    <location>
        <begin position="376"/>
        <end position="398"/>
    </location>
</feature>
<feature type="signal peptide" evidence="2">
    <location>
        <begin position="1"/>
        <end position="25"/>
    </location>
</feature>
<name>A0A162LKY4_CORFA</name>
<evidence type="ECO:0000313" key="4">
    <source>
        <dbReference type="Proteomes" id="UP000076744"/>
    </source>
</evidence>
<dbReference type="RefSeq" id="XP_018707560.1">
    <property type="nucleotide sequence ID" value="XM_018844794.1"/>
</dbReference>
<feature type="compositionally biased region" description="Low complexity" evidence="1">
    <location>
        <begin position="184"/>
        <end position="201"/>
    </location>
</feature>
<dbReference type="Proteomes" id="UP000076744">
    <property type="component" value="Unassembled WGS sequence"/>
</dbReference>
<evidence type="ECO:0000256" key="1">
    <source>
        <dbReference type="SAM" id="MobiDB-lite"/>
    </source>
</evidence>
<feature type="compositionally biased region" description="Polar residues" evidence="1">
    <location>
        <begin position="103"/>
        <end position="160"/>
    </location>
</feature>
<feature type="region of interest" description="Disordered" evidence="1">
    <location>
        <begin position="178"/>
        <end position="201"/>
    </location>
</feature>
<gene>
    <name evidence="3" type="ORF">ISF_01187</name>
</gene>
<keyword evidence="2" id="KW-0732">Signal</keyword>
<dbReference type="AlphaFoldDB" id="A0A162LKY4"/>
<evidence type="ECO:0000256" key="2">
    <source>
        <dbReference type="SAM" id="SignalP"/>
    </source>
</evidence>
<keyword evidence="4" id="KW-1185">Reference proteome</keyword>
<dbReference type="PROSITE" id="PS51257">
    <property type="entry name" value="PROKAR_LIPOPROTEIN"/>
    <property type="match status" value="1"/>
</dbReference>
<reference evidence="3 4" key="1">
    <citation type="journal article" date="2016" name="Genome Biol. Evol.">
        <title>Divergent and convergent evolution of fungal pathogenicity.</title>
        <authorList>
            <person name="Shang Y."/>
            <person name="Xiao G."/>
            <person name="Zheng P."/>
            <person name="Cen K."/>
            <person name="Zhan S."/>
            <person name="Wang C."/>
        </authorList>
    </citation>
    <scope>NUCLEOTIDE SEQUENCE [LARGE SCALE GENOMIC DNA]</scope>
    <source>
        <strain evidence="3 4">ARSEF 2679</strain>
    </source>
</reference>
<feature type="region of interest" description="Disordered" evidence="1">
    <location>
        <begin position="362"/>
        <end position="423"/>
    </location>
</feature>